<dbReference type="InterPro" id="IPR018306">
    <property type="entry name" value="Phage_T5_Orf172_DNA-bd"/>
</dbReference>
<feature type="coiled-coil region" evidence="1">
    <location>
        <begin position="227"/>
        <end position="312"/>
    </location>
</feature>
<dbReference type="Pfam" id="PF10544">
    <property type="entry name" value="T5orf172"/>
    <property type="match status" value="1"/>
</dbReference>
<keyword evidence="4" id="KW-1185">Reference proteome</keyword>
<dbReference type="AlphaFoldDB" id="A0A858BRL8"/>
<keyword evidence="1" id="KW-0175">Coiled coil</keyword>
<feature type="domain" description="Bacteriophage T5 Orf172 DNA-binding" evidence="2">
    <location>
        <begin position="336"/>
        <end position="419"/>
    </location>
</feature>
<sequence length="445" mass="52101">MGLFDFLKVQEFKSIISTLENEKSKLTLEKEQLEGLLTPEMRDIQNIQLRINRLKAEQESVESILTSKQQEEKKLCQKLSDLEFQLKRKEKEIIAADDLIELENFALYKPKYKFVHSDEYKEKLDINRNKQKSMIRNGTAATGSQTWTVNNSAAQGRKLVNDMIKLCLRSFNNECEAAVSTVKFNNFDRCQARITKSAESISKLGKIMSVSISRQYVLLKIEELSIALEYQMKKQQEKEEMKEMRAQQREEARLAKEIEEARKLNEKEKKHYLNALAKIEQQLSECSSEDEKELLEEKKSEIVLHLKDIEEQIKSIDYREANQRAGYVYIISNIGAFGENIFKIGMTRRLDPQERVDELGDASVPFNFDIHAMIFSDDAPKLENTLHREFENKKINMINTRREFFNVTLDEIKRVVKENHDKTVEFIEAPDAYQYRESLKLKEVI</sequence>
<dbReference type="EMBL" id="CP048649">
    <property type="protein sequence ID" value="QIB68581.1"/>
    <property type="molecule type" value="Genomic_DNA"/>
</dbReference>
<feature type="coiled-coil region" evidence="1">
    <location>
        <begin position="9"/>
        <end position="99"/>
    </location>
</feature>
<proteinExistence type="predicted"/>
<protein>
    <submittedName>
        <fullName evidence="3">DUF4041 domain-containing protein</fullName>
    </submittedName>
</protein>
<dbReference type="InterPro" id="IPR025280">
    <property type="entry name" value="SNIPE"/>
</dbReference>
<reference evidence="3 4" key="1">
    <citation type="submission" date="2020-02" db="EMBL/GenBank/DDBJ databases">
        <authorList>
            <person name="Kim Y.B."/>
            <person name="Roh S.W."/>
        </authorList>
    </citation>
    <scope>NUCLEOTIDE SEQUENCE [LARGE SCALE GENOMIC DNA]</scope>
    <source>
        <strain evidence="3 4">DSM 103574</strain>
    </source>
</reference>
<dbReference type="Proteomes" id="UP000466848">
    <property type="component" value="Chromosome"/>
</dbReference>
<dbReference type="KEGG" id="abut:Ami103574_04255"/>
<dbReference type="SMART" id="SM00974">
    <property type="entry name" value="T5orf172"/>
    <property type="match status" value="1"/>
</dbReference>
<accession>A0A858BRL8</accession>
<name>A0A858BRL8_9FIRM</name>
<organism evidence="3 4">
    <name type="scientific">Aminipila butyrica</name>
    <dbReference type="NCBI Taxonomy" id="433296"/>
    <lineage>
        <taxon>Bacteria</taxon>
        <taxon>Bacillati</taxon>
        <taxon>Bacillota</taxon>
        <taxon>Clostridia</taxon>
        <taxon>Peptostreptococcales</taxon>
        <taxon>Anaerovoracaceae</taxon>
        <taxon>Aminipila</taxon>
    </lineage>
</organism>
<dbReference type="Pfam" id="PF13250">
    <property type="entry name" value="SNIPE"/>
    <property type="match status" value="1"/>
</dbReference>
<evidence type="ECO:0000259" key="2">
    <source>
        <dbReference type="SMART" id="SM00974"/>
    </source>
</evidence>
<dbReference type="RefSeq" id="WP_163065444.1">
    <property type="nucleotide sequence ID" value="NZ_CP048649.1"/>
</dbReference>
<evidence type="ECO:0000313" key="3">
    <source>
        <dbReference type="EMBL" id="QIB68581.1"/>
    </source>
</evidence>
<evidence type="ECO:0000256" key="1">
    <source>
        <dbReference type="SAM" id="Coils"/>
    </source>
</evidence>
<gene>
    <name evidence="3" type="ORF">Ami103574_04255</name>
</gene>
<evidence type="ECO:0000313" key="4">
    <source>
        <dbReference type="Proteomes" id="UP000466848"/>
    </source>
</evidence>